<accession>A0AAP0PSB9</accession>
<evidence type="ECO:0000313" key="2">
    <source>
        <dbReference type="Proteomes" id="UP001417504"/>
    </source>
</evidence>
<name>A0AAP0PSB9_9MAGN</name>
<protein>
    <submittedName>
        <fullName evidence="1">Uncharacterized protein</fullName>
    </submittedName>
</protein>
<sequence length="140" mass="15004">MKEVIFDDVALNVAIPIFESQAYVDHDLDDVLAIVVDDVPPLLFVSAASSAFGGYAVPKFAQLCVTSYYAASSTSHHAISYVTRYIEEAHTSRVPCISERPVFCQRFETPFGGSFVTAAPVTAAPKNIVGDAVPVLCSSN</sequence>
<dbReference type="AlphaFoldDB" id="A0AAP0PSB9"/>
<gene>
    <name evidence="1" type="ORF">Sjap_002107</name>
</gene>
<dbReference type="EMBL" id="JBBNAE010000001">
    <property type="protein sequence ID" value="KAK9154627.1"/>
    <property type="molecule type" value="Genomic_DNA"/>
</dbReference>
<organism evidence="1 2">
    <name type="scientific">Stephania japonica</name>
    <dbReference type="NCBI Taxonomy" id="461633"/>
    <lineage>
        <taxon>Eukaryota</taxon>
        <taxon>Viridiplantae</taxon>
        <taxon>Streptophyta</taxon>
        <taxon>Embryophyta</taxon>
        <taxon>Tracheophyta</taxon>
        <taxon>Spermatophyta</taxon>
        <taxon>Magnoliopsida</taxon>
        <taxon>Ranunculales</taxon>
        <taxon>Menispermaceae</taxon>
        <taxon>Menispermoideae</taxon>
        <taxon>Cissampelideae</taxon>
        <taxon>Stephania</taxon>
    </lineage>
</organism>
<dbReference type="Proteomes" id="UP001417504">
    <property type="component" value="Unassembled WGS sequence"/>
</dbReference>
<reference evidence="1 2" key="1">
    <citation type="submission" date="2024-01" db="EMBL/GenBank/DDBJ databases">
        <title>Genome assemblies of Stephania.</title>
        <authorList>
            <person name="Yang L."/>
        </authorList>
    </citation>
    <scope>NUCLEOTIDE SEQUENCE [LARGE SCALE GENOMIC DNA]</scope>
    <source>
        <strain evidence="1">QJT</strain>
        <tissue evidence="1">Leaf</tissue>
    </source>
</reference>
<evidence type="ECO:0000313" key="1">
    <source>
        <dbReference type="EMBL" id="KAK9154627.1"/>
    </source>
</evidence>
<dbReference type="PANTHER" id="PTHR34459">
    <property type="entry name" value="OS01G0264500 PROTEIN"/>
    <property type="match status" value="1"/>
</dbReference>
<comment type="caution">
    <text evidence="1">The sequence shown here is derived from an EMBL/GenBank/DDBJ whole genome shotgun (WGS) entry which is preliminary data.</text>
</comment>
<proteinExistence type="predicted"/>
<keyword evidence="2" id="KW-1185">Reference proteome</keyword>
<dbReference type="PANTHER" id="PTHR34459:SF2">
    <property type="entry name" value="TRANSMEMBRANE PROTEIN"/>
    <property type="match status" value="1"/>
</dbReference>